<dbReference type="AlphaFoldDB" id="A0A2T7DMU8"/>
<feature type="region of interest" description="Disordered" evidence="1">
    <location>
        <begin position="311"/>
        <end position="330"/>
    </location>
</feature>
<feature type="compositionally biased region" description="Polar residues" evidence="1">
    <location>
        <begin position="142"/>
        <end position="151"/>
    </location>
</feature>
<dbReference type="Proteomes" id="UP000244336">
    <property type="component" value="Chromosome 5"/>
</dbReference>
<organism evidence="2 3">
    <name type="scientific">Panicum hallii var. hallii</name>
    <dbReference type="NCBI Taxonomy" id="1504633"/>
    <lineage>
        <taxon>Eukaryota</taxon>
        <taxon>Viridiplantae</taxon>
        <taxon>Streptophyta</taxon>
        <taxon>Embryophyta</taxon>
        <taxon>Tracheophyta</taxon>
        <taxon>Spermatophyta</taxon>
        <taxon>Magnoliopsida</taxon>
        <taxon>Liliopsida</taxon>
        <taxon>Poales</taxon>
        <taxon>Poaceae</taxon>
        <taxon>PACMAD clade</taxon>
        <taxon>Panicoideae</taxon>
        <taxon>Panicodae</taxon>
        <taxon>Paniceae</taxon>
        <taxon>Panicinae</taxon>
        <taxon>Panicum</taxon>
        <taxon>Panicum sect. Panicum</taxon>
    </lineage>
</organism>
<dbReference type="EMBL" id="CM009753">
    <property type="protein sequence ID" value="PUZ56886.1"/>
    <property type="molecule type" value="Genomic_DNA"/>
</dbReference>
<dbReference type="OrthoDB" id="719147at2759"/>
<accession>A0A2T7DMU8</accession>
<evidence type="ECO:0000313" key="3">
    <source>
        <dbReference type="Proteomes" id="UP000244336"/>
    </source>
</evidence>
<feature type="region of interest" description="Disordered" evidence="1">
    <location>
        <begin position="254"/>
        <end position="291"/>
    </location>
</feature>
<protein>
    <submittedName>
        <fullName evidence="2">Uncharacterized protein</fullName>
    </submittedName>
</protein>
<sequence>MLECDECPIFKSDLASLQSKFATVVCELEEMKSRPVLLGACKLCPTLRSELDEKNALVKSLGKTKVVESSPPIDCSICPEKANLENENTYLRAILSWVSASEPQLGMMIKQFKRGDGFGVGYTYTKSDFDKLYGKIGKAAGNTASTSTQPSLVDPADGVLKEPPKAPPQKQVWVPKPNELRNPLDTLPAAAAQVAQKKGAAPPRPQARPPPPKREVRYHCEYCDREGHLEEFCFRRKRAVRHEQERRNADMYSARVHGPPRHGGRQDAWARRVGGGQGDGGGYRAPAGGRFAGRAPGRFQYGYGPQDRGFGGGFEAPRFPRGGVRQSRGRRDRGYALSGFANPSVEQMARHWFASHFANPSVETFAHPLSHY</sequence>
<feature type="region of interest" description="Disordered" evidence="1">
    <location>
        <begin position="140"/>
        <end position="214"/>
    </location>
</feature>
<dbReference type="Gramene" id="PUZ56886">
    <property type="protein sequence ID" value="PUZ56886"/>
    <property type="gene ID" value="GQ55_5G380400"/>
</dbReference>
<evidence type="ECO:0000256" key="1">
    <source>
        <dbReference type="SAM" id="MobiDB-lite"/>
    </source>
</evidence>
<feature type="compositionally biased region" description="Low complexity" evidence="1">
    <location>
        <begin position="189"/>
        <end position="201"/>
    </location>
</feature>
<proteinExistence type="predicted"/>
<gene>
    <name evidence="2" type="ORF">GQ55_5G380400</name>
</gene>
<feature type="compositionally biased region" description="Gly residues" evidence="1">
    <location>
        <begin position="273"/>
        <end position="283"/>
    </location>
</feature>
<evidence type="ECO:0000313" key="2">
    <source>
        <dbReference type="EMBL" id="PUZ56886.1"/>
    </source>
</evidence>
<keyword evidence="3" id="KW-1185">Reference proteome</keyword>
<reference evidence="2 3" key="1">
    <citation type="submission" date="2018-04" db="EMBL/GenBank/DDBJ databases">
        <title>WGS assembly of Panicum hallii var. hallii HAL2.</title>
        <authorList>
            <person name="Lovell J."/>
            <person name="Jenkins J."/>
            <person name="Lowry D."/>
            <person name="Mamidi S."/>
            <person name="Sreedasyam A."/>
            <person name="Weng X."/>
            <person name="Barry K."/>
            <person name="Bonette J."/>
            <person name="Campitelli B."/>
            <person name="Daum C."/>
            <person name="Gordon S."/>
            <person name="Gould B."/>
            <person name="Lipzen A."/>
            <person name="MacQueen A."/>
            <person name="Palacio-Mejia J."/>
            <person name="Plott C."/>
            <person name="Shakirov E."/>
            <person name="Shu S."/>
            <person name="Yoshinaga Y."/>
            <person name="Zane M."/>
            <person name="Rokhsar D."/>
            <person name="Grimwood J."/>
            <person name="Schmutz J."/>
            <person name="Juenger T."/>
        </authorList>
    </citation>
    <scope>NUCLEOTIDE SEQUENCE [LARGE SCALE GENOMIC DNA]</scope>
    <source>
        <strain evidence="3">cv. HAL2</strain>
    </source>
</reference>
<name>A0A2T7DMU8_9POAL</name>